<accession>A0ABX8F654</accession>
<evidence type="ECO:0000256" key="3">
    <source>
        <dbReference type="ARBA" id="ARBA00022544"/>
    </source>
</evidence>
<dbReference type="RefSeq" id="WP_214474188.1">
    <property type="nucleotide sequence ID" value="NZ_CANKUS010000011.1"/>
</dbReference>
<keyword evidence="7" id="KW-0449">Lipoprotein</keyword>
<evidence type="ECO:0000256" key="6">
    <source>
        <dbReference type="ARBA" id="ARBA00023139"/>
    </source>
</evidence>
<evidence type="ECO:0000313" key="11">
    <source>
        <dbReference type="EMBL" id="QVY59931.1"/>
    </source>
</evidence>
<feature type="domain" description="Spore germination GerAC-like C-terminal" evidence="9">
    <location>
        <begin position="199"/>
        <end position="356"/>
    </location>
</feature>
<protein>
    <submittedName>
        <fullName evidence="11">Ger(X)C family spore germination protein</fullName>
    </submittedName>
</protein>
<evidence type="ECO:0000259" key="9">
    <source>
        <dbReference type="Pfam" id="PF05504"/>
    </source>
</evidence>
<keyword evidence="6" id="KW-0564">Palmitate</keyword>
<evidence type="ECO:0000313" key="12">
    <source>
        <dbReference type="Proteomes" id="UP000679247"/>
    </source>
</evidence>
<dbReference type="Pfam" id="PF05504">
    <property type="entry name" value="Spore_GerAC"/>
    <property type="match status" value="1"/>
</dbReference>
<name>A0ABX8F654_9BACI</name>
<evidence type="ECO:0000259" key="10">
    <source>
        <dbReference type="Pfam" id="PF25198"/>
    </source>
</evidence>
<dbReference type="Pfam" id="PF25198">
    <property type="entry name" value="Spore_GerAC_N"/>
    <property type="match status" value="1"/>
</dbReference>
<dbReference type="InterPro" id="IPR057336">
    <property type="entry name" value="GerAC_N"/>
</dbReference>
<dbReference type="InterPro" id="IPR046953">
    <property type="entry name" value="Spore_GerAC-like_C"/>
</dbReference>
<sequence>MKKIFQLFLLAVIVFLNGCMNIDTQILDEIQLSSATGYDLVDEDQYEVTVVYPVYESGGGVKNKTLTTTDNLSKEVRDKLNLKSEKPLVSGKLEVALYSRELAEKGISPILDSLTRDPSVGSNVMIGVADGSTKEILEQQYGETDNGIFLSDLIEQNMEAGVIPKTNLHLFMYGNYAEGLDPIAPIIGLSEDELTLKAIGLFDSDRLVGHVDEKDFSLLRVLMEHKSKRDSFSLEINDHEKVSISSMGTTLNYKVSKPMEMSDITIHLKIKAYIREYIDGGLKKIKKQQIEKAFEKDLKERGDALVKQFQELGIDPLGVGEEVRTRSRNWDVKKWDDLYPAISIHIVPEVNITESGVLE</sequence>
<feature type="signal peptide" evidence="8">
    <location>
        <begin position="1"/>
        <end position="21"/>
    </location>
</feature>
<dbReference type="Proteomes" id="UP000679247">
    <property type="component" value="Chromosome"/>
</dbReference>
<evidence type="ECO:0000256" key="1">
    <source>
        <dbReference type="ARBA" id="ARBA00004635"/>
    </source>
</evidence>
<dbReference type="EMBL" id="CP071709">
    <property type="protein sequence ID" value="QVY59931.1"/>
    <property type="molecule type" value="Genomic_DNA"/>
</dbReference>
<keyword evidence="12" id="KW-1185">Reference proteome</keyword>
<feature type="chain" id="PRO_5045659432" evidence="8">
    <location>
        <begin position="22"/>
        <end position="359"/>
    </location>
</feature>
<feature type="domain" description="Spore germination protein N-terminal" evidence="10">
    <location>
        <begin position="23"/>
        <end position="188"/>
    </location>
</feature>
<organism evidence="11 12">
    <name type="scientific">Cytobacillus gottheilii</name>
    <dbReference type="NCBI Taxonomy" id="859144"/>
    <lineage>
        <taxon>Bacteria</taxon>
        <taxon>Bacillati</taxon>
        <taxon>Bacillota</taxon>
        <taxon>Bacilli</taxon>
        <taxon>Bacillales</taxon>
        <taxon>Bacillaceae</taxon>
        <taxon>Cytobacillus</taxon>
    </lineage>
</organism>
<evidence type="ECO:0000256" key="8">
    <source>
        <dbReference type="SAM" id="SignalP"/>
    </source>
</evidence>
<dbReference type="PANTHER" id="PTHR35789:SF1">
    <property type="entry name" value="SPORE GERMINATION PROTEIN B3"/>
    <property type="match status" value="1"/>
</dbReference>
<comment type="similarity">
    <text evidence="2">Belongs to the GerABKC lipoprotein family.</text>
</comment>
<evidence type="ECO:0000256" key="7">
    <source>
        <dbReference type="ARBA" id="ARBA00023288"/>
    </source>
</evidence>
<dbReference type="InterPro" id="IPR008844">
    <property type="entry name" value="Spore_GerAC-like"/>
</dbReference>
<reference evidence="11 12" key="1">
    <citation type="submission" date="2021-03" db="EMBL/GenBank/DDBJ databases">
        <title>The first data on the complete genome of the tetrodotoxin-producing bacterium.</title>
        <authorList>
            <person name="Melnikova D.I."/>
            <person name="Nijland R."/>
            <person name="Magarlamov T.Y."/>
        </authorList>
    </citation>
    <scope>NUCLEOTIDE SEQUENCE [LARGE SCALE GENOMIC DNA]</scope>
    <source>
        <strain evidence="11 12">1839</strain>
    </source>
</reference>
<keyword evidence="5" id="KW-0472">Membrane</keyword>
<dbReference type="PANTHER" id="PTHR35789">
    <property type="entry name" value="SPORE GERMINATION PROTEIN B3"/>
    <property type="match status" value="1"/>
</dbReference>
<comment type="subcellular location">
    <subcellularLocation>
        <location evidence="1">Membrane</location>
        <topology evidence="1">Lipid-anchor</topology>
    </subcellularLocation>
</comment>
<evidence type="ECO:0000256" key="2">
    <source>
        <dbReference type="ARBA" id="ARBA00007886"/>
    </source>
</evidence>
<evidence type="ECO:0000256" key="5">
    <source>
        <dbReference type="ARBA" id="ARBA00023136"/>
    </source>
</evidence>
<dbReference type="InterPro" id="IPR038501">
    <property type="entry name" value="Spore_GerAC_C_sf"/>
</dbReference>
<dbReference type="Gene3D" id="3.30.300.210">
    <property type="entry name" value="Nutrient germinant receptor protein C, domain 3"/>
    <property type="match status" value="1"/>
</dbReference>
<dbReference type="NCBIfam" id="TIGR02887">
    <property type="entry name" value="spore_ger_x_C"/>
    <property type="match status" value="1"/>
</dbReference>
<keyword evidence="4 8" id="KW-0732">Signal</keyword>
<keyword evidence="3" id="KW-0309">Germination</keyword>
<gene>
    <name evidence="11" type="ORF">J1899_12815</name>
</gene>
<evidence type="ECO:0000256" key="4">
    <source>
        <dbReference type="ARBA" id="ARBA00022729"/>
    </source>
</evidence>
<proteinExistence type="inferred from homology"/>